<protein>
    <submittedName>
        <fullName evidence="2">DnaK-related protein (Molecular chaperone)</fullName>
    </submittedName>
</protein>
<reference evidence="2" key="2">
    <citation type="journal article" date="2013" name="Mar. Genomics">
        <title>Expression of sulfatases in Rhodopirellula baltica and the diversity of sulfatases in the genus Rhodopirellula.</title>
        <authorList>
            <person name="Wegner C.E."/>
            <person name="Richter-Heitmann T."/>
            <person name="Klindworth A."/>
            <person name="Klockow C."/>
            <person name="Richter M."/>
            <person name="Achstetter T."/>
            <person name="Glockner F.O."/>
            <person name="Harder J."/>
        </authorList>
    </citation>
    <scope>NUCLEOTIDE SEQUENCE [LARGE SCALE GENOMIC DNA]</scope>
    <source>
        <strain evidence="2">6C</strain>
    </source>
</reference>
<dbReference type="PATRIC" id="fig|1263867.3.peg.3589"/>
<feature type="region of interest" description="Disordered" evidence="1">
    <location>
        <begin position="1"/>
        <end position="20"/>
    </location>
</feature>
<feature type="compositionally biased region" description="Basic and acidic residues" evidence="1">
    <location>
        <begin position="116"/>
        <end position="128"/>
    </location>
</feature>
<evidence type="ECO:0000313" key="3">
    <source>
        <dbReference type="Proteomes" id="UP000011529"/>
    </source>
</evidence>
<accession>M2A624</accession>
<dbReference type="EMBL" id="ANMO01000151">
    <property type="protein sequence ID" value="EMB15931.1"/>
    <property type="molecule type" value="Genomic_DNA"/>
</dbReference>
<evidence type="ECO:0000313" key="2">
    <source>
        <dbReference type="EMBL" id="EMB15931.1"/>
    </source>
</evidence>
<sequence length="203" mass="22287">MRERLESTLSSWTDSSVNTLSSEDDLDHAVAIGAAYYGWTKTHGGIRIRGGTAKAFYIGIETAGMAIPGAPRPLRAVCVAAQGMEEGTQAEVPGQEVGVVVGTPARFRFFSSTTRAGDHPGDRLDRWSPTELQESEPIELTLDQNRGEDAASGSADNEPAQSFVPVQFESRVTELGMFELWCHDKRGDRHWKLEFNARQEDES</sequence>
<dbReference type="Proteomes" id="UP000011529">
    <property type="component" value="Unassembled WGS sequence"/>
</dbReference>
<gene>
    <name evidence="2" type="ORF">RE6C_03358</name>
</gene>
<reference evidence="2" key="1">
    <citation type="submission" date="2012-11" db="EMBL/GenBank/DDBJ databases">
        <title>Permanent draft genomes of Rhodopirellula europaea strain SH398 and 6C.</title>
        <authorList>
            <person name="Richter M."/>
            <person name="Richter-Heitmann T."/>
            <person name="Frank C."/>
            <person name="Harder J."/>
            <person name="Glockner F.O."/>
        </authorList>
    </citation>
    <scope>NUCLEOTIDE SEQUENCE</scope>
    <source>
        <strain evidence="2">6C</strain>
    </source>
</reference>
<comment type="caution">
    <text evidence="2">The sequence shown here is derived from an EMBL/GenBank/DDBJ whole genome shotgun (WGS) entry which is preliminary data.</text>
</comment>
<keyword evidence="3" id="KW-1185">Reference proteome</keyword>
<feature type="region of interest" description="Disordered" evidence="1">
    <location>
        <begin position="112"/>
        <end position="141"/>
    </location>
</feature>
<organism evidence="2 3">
    <name type="scientific">Rhodopirellula europaea 6C</name>
    <dbReference type="NCBI Taxonomy" id="1263867"/>
    <lineage>
        <taxon>Bacteria</taxon>
        <taxon>Pseudomonadati</taxon>
        <taxon>Planctomycetota</taxon>
        <taxon>Planctomycetia</taxon>
        <taxon>Pirellulales</taxon>
        <taxon>Pirellulaceae</taxon>
        <taxon>Rhodopirellula</taxon>
    </lineage>
</organism>
<proteinExistence type="predicted"/>
<evidence type="ECO:0000256" key="1">
    <source>
        <dbReference type="SAM" id="MobiDB-lite"/>
    </source>
</evidence>
<name>M2A624_9BACT</name>
<feature type="compositionally biased region" description="Polar residues" evidence="1">
    <location>
        <begin position="7"/>
        <end position="20"/>
    </location>
</feature>
<dbReference type="AlphaFoldDB" id="M2A624"/>